<dbReference type="InterPro" id="IPR010987">
    <property type="entry name" value="Glutathione-S-Trfase_C-like"/>
</dbReference>
<dbReference type="SFLD" id="SFLDG01150">
    <property type="entry name" value="Main.1:_Beta-like"/>
    <property type="match status" value="1"/>
</dbReference>
<name>A0A1P8EI09_9GAMM</name>
<dbReference type="PROSITE" id="PS50405">
    <property type="entry name" value="GST_CTER"/>
    <property type="match status" value="1"/>
</dbReference>
<dbReference type="PANTHER" id="PTHR44051">
    <property type="entry name" value="GLUTATHIONE S-TRANSFERASE-RELATED"/>
    <property type="match status" value="1"/>
</dbReference>
<dbReference type="InterPro" id="IPR036249">
    <property type="entry name" value="Thioredoxin-like_sf"/>
</dbReference>
<dbReference type="PROSITE" id="PS50404">
    <property type="entry name" value="GST_NTER"/>
    <property type="match status" value="1"/>
</dbReference>
<dbReference type="CDD" id="cd03057">
    <property type="entry name" value="GST_N_Beta"/>
    <property type="match status" value="1"/>
</dbReference>
<dbReference type="InterPro" id="IPR040079">
    <property type="entry name" value="Glutathione_S-Trfase"/>
</dbReference>
<gene>
    <name evidence="2" type="ORF">BEN76_07410</name>
</gene>
<dbReference type="InterPro" id="IPR004046">
    <property type="entry name" value="GST_C"/>
</dbReference>
<dbReference type="Pfam" id="PF00043">
    <property type="entry name" value="GST_C"/>
    <property type="match status" value="1"/>
</dbReference>
<proteinExistence type="inferred from homology"/>
<dbReference type="Gene3D" id="3.40.30.10">
    <property type="entry name" value="Glutaredoxin"/>
    <property type="match status" value="1"/>
</dbReference>
<dbReference type="GO" id="GO:0016740">
    <property type="term" value="F:transferase activity"/>
    <property type="evidence" value="ECO:0007669"/>
    <property type="project" value="UniProtKB-KW"/>
</dbReference>
<keyword evidence="2" id="KW-0808">Transferase</keyword>
<dbReference type="SUPFAM" id="SSF47616">
    <property type="entry name" value="GST C-terminal domain-like"/>
    <property type="match status" value="1"/>
</dbReference>
<sequence>MKLYYSPGACSLAAHIILNEINVDFDLEKVNLKTHQTEKGANYYDINPKGYVPALEINPGLILTENVAILPFLAQHDPKQDLIPPSGMGRAKVLEWLGYLNSELHDAYAVFFGGPLEGEAKSKAYKEVDRLLTYIDKTISESENDYLVDDNFGPADAYLFVITNWSKSIGHDLSPYQHINAIRDKVAERQSVQIAMRDEGLIA</sequence>
<dbReference type="RefSeq" id="WP_004946525.1">
    <property type="nucleotide sequence ID" value="NZ_BKJU01000011.1"/>
</dbReference>
<dbReference type="Pfam" id="PF02798">
    <property type="entry name" value="GST_N"/>
    <property type="match status" value="1"/>
</dbReference>
<evidence type="ECO:0000313" key="3">
    <source>
        <dbReference type="Proteomes" id="UP000185674"/>
    </source>
</evidence>
<dbReference type="Gene3D" id="1.20.1050.10">
    <property type="match status" value="1"/>
</dbReference>
<dbReference type="CDD" id="cd03188">
    <property type="entry name" value="GST_C_Beta"/>
    <property type="match status" value="1"/>
</dbReference>
<evidence type="ECO:0000313" key="2">
    <source>
        <dbReference type="EMBL" id="APV35853.1"/>
    </source>
</evidence>
<dbReference type="STRING" id="487316.BEN76_07410"/>
<reference evidence="2 3" key="1">
    <citation type="submission" date="2016-08" db="EMBL/GenBank/DDBJ databases">
        <title>Complete genome sequence of Acinetobacter baylyi strain GFJ2.</title>
        <authorList>
            <person name="Tabata M."/>
            <person name="Kuboki S."/>
            <person name="Gibu N."/>
            <person name="Kinouchi Y."/>
            <person name="Vangnai A."/>
            <person name="Kasai D."/>
            <person name="Fukuda M."/>
        </authorList>
    </citation>
    <scope>NUCLEOTIDE SEQUENCE [LARGE SCALE GENOMIC DNA]</scope>
    <source>
        <strain evidence="2 3">GFJ2</strain>
    </source>
</reference>
<accession>A0A1P8EI09</accession>
<dbReference type="PANTHER" id="PTHR44051:SF8">
    <property type="entry name" value="GLUTATHIONE S-TRANSFERASE GSTA"/>
    <property type="match status" value="1"/>
</dbReference>
<dbReference type="InterPro" id="IPR004045">
    <property type="entry name" value="Glutathione_S-Trfase_N"/>
</dbReference>
<dbReference type="EMBL" id="CP016896">
    <property type="protein sequence ID" value="APV35853.1"/>
    <property type="molecule type" value="Genomic_DNA"/>
</dbReference>
<dbReference type="Proteomes" id="UP000185674">
    <property type="component" value="Chromosome"/>
</dbReference>
<comment type="similarity">
    <text evidence="1">Belongs to the GST superfamily.</text>
</comment>
<protein>
    <submittedName>
        <fullName evidence="2">Glutathione S-transferase</fullName>
    </submittedName>
</protein>
<dbReference type="SUPFAM" id="SSF52833">
    <property type="entry name" value="Thioredoxin-like"/>
    <property type="match status" value="1"/>
</dbReference>
<dbReference type="InterPro" id="IPR036282">
    <property type="entry name" value="Glutathione-S-Trfase_C_sf"/>
</dbReference>
<dbReference type="SFLD" id="SFLDS00019">
    <property type="entry name" value="Glutathione_Transferase_(cytos"/>
    <property type="match status" value="1"/>
</dbReference>
<dbReference type="KEGG" id="asol:BEN76_07410"/>
<evidence type="ECO:0000256" key="1">
    <source>
        <dbReference type="RuleBase" id="RU003494"/>
    </source>
</evidence>
<organism evidence="2 3">
    <name type="scientific">Acinetobacter soli</name>
    <dbReference type="NCBI Taxonomy" id="487316"/>
    <lineage>
        <taxon>Bacteria</taxon>
        <taxon>Pseudomonadati</taxon>
        <taxon>Pseudomonadota</taxon>
        <taxon>Gammaproteobacteria</taxon>
        <taxon>Moraxellales</taxon>
        <taxon>Moraxellaceae</taxon>
        <taxon>Acinetobacter</taxon>
    </lineage>
</organism>
<dbReference type="SFLD" id="SFLDG00358">
    <property type="entry name" value="Main_(cytGST)"/>
    <property type="match status" value="1"/>
</dbReference>
<dbReference type="AlphaFoldDB" id="A0A1P8EI09"/>
<dbReference type="eggNOG" id="COG0625">
    <property type="taxonomic scope" value="Bacteria"/>
</dbReference>